<dbReference type="InterPro" id="IPR052913">
    <property type="entry name" value="Glycopeptide_resist_protein"/>
</dbReference>
<dbReference type="InterPro" id="IPR011098">
    <property type="entry name" value="G5_dom"/>
</dbReference>
<dbReference type="PANTHER" id="PTHR35788">
    <property type="entry name" value="EXPORTED PROTEIN-RELATED"/>
    <property type="match status" value="1"/>
</dbReference>
<dbReference type="SMART" id="SM01208">
    <property type="entry name" value="G5"/>
    <property type="match status" value="1"/>
</dbReference>
<feature type="compositionally biased region" description="Low complexity" evidence="2">
    <location>
        <begin position="393"/>
        <end position="410"/>
    </location>
</feature>
<dbReference type="AlphaFoldDB" id="A0A090J0J4"/>
<evidence type="ECO:0000259" key="3">
    <source>
        <dbReference type="PROSITE" id="PS51109"/>
    </source>
</evidence>
<evidence type="ECO:0000313" key="4">
    <source>
        <dbReference type="EMBL" id="CEE02193.1"/>
    </source>
</evidence>
<feature type="compositionally biased region" description="Low complexity" evidence="2">
    <location>
        <begin position="417"/>
        <end position="430"/>
    </location>
</feature>
<reference evidence="4 5" key="1">
    <citation type="submission" date="2014-07" db="EMBL/GenBank/DDBJ databases">
        <authorList>
            <person name="Wibberg Daniel"/>
        </authorList>
    </citation>
    <scope>NUCLEOTIDE SEQUENCE [LARGE SCALE GENOMIC DNA]</scope>
</reference>
<protein>
    <recommendedName>
        <fullName evidence="3">G5 domain-containing protein</fullName>
    </recommendedName>
</protein>
<feature type="compositionally biased region" description="Polar residues" evidence="2">
    <location>
        <begin position="431"/>
        <end position="443"/>
    </location>
</feature>
<dbReference type="EMBL" id="CCRF01000066">
    <property type="protein sequence ID" value="CEE02193.1"/>
    <property type="molecule type" value="Genomic_DNA"/>
</dbReference>
<dbReference type="RefSeq" id="WP_034771472.1">
    <property type="nucleotide sequence ID" value="NZ_CCRF01000066.1"/>
</dbReference>
<feature type="domain" description="G5" evidence="3">
    <location>
        <begin position="304"/>
        <end position="384"/>
    </location>
</feature>
<gene>
    <name evidence="4" type="ORF">BT1A1_2373</name>
</gene>
<keyword evidence="5" id="KW-1185">Reference proteome</keyword>
<dbReference type="Gene3D" id="2.20.230.10">
    <property type="entry name" value="Resuscitation-promoting factor rpfb"/>
    <property type="match status" value="1"/>
</dbReference>
<dbReference type="Proteomes" id="UP000040576">
    <property type="component" value="Unassembled WGS sequence"/>
</dbReference>
<sequence length="453" mass="50238">MAMVKKKKGLYVLLIGIFIFSFGFYEVGSNHFAYAATTFPKGSSIGGIDVGEKTEDEAVSLLLSAIERWKNEGDFIVQTANDSVVIPYKNIKFDVKASVKEMTNQIDKPWYAFFTKSEPQQLPLTVSVDVTDELLDKFGNSIDVKKTVQLIENTISYLGQHKITAVSSNQNDAEATIAETSWEIPSDYLFMDELLEELNRISIPANSSFSYLESIADKVSYYSEAEGNFVVSMLYALLLQTNVEFVERHSQGIIPSYSEPGIEAKVSKNEKKDFIVYNSGPNEIRVTAEQTGNVLKMGLRSKKPENTYRYSIENSLDVDYRTINRYNKDLQPGHRQVLQPGQKGKRVEVYRITVSSTGEKIDKELISKDFYLPTPEILLLAPAVEETGDGTETGENAGTGEASTTTEDGTVPTDQKTNTTTGPGNTMNATDSNDANHAATTDDSIYEQPNVVK</sequence>
<keyword evidence="1" id="KW-0732">Signal</keyword>
<evidence type="ECO:0000256" key="1">
    <source>
        <dbReference type="ARBA" id="ARBA00022729"/>
    </source>
</evidence>
<proteinExistence type="predicted"/>
<organism evidence="4 5">
    <name type="scientific">Caldibacillus thermoamylovorans</name>
    <dbReference type="NCBI Taxonomy" id="35841"/>
    <lineage>
        <taxon>Bacteria</taxon>
        <taxon>Bacillati</taxon>
        <taxon>Bacillota</taxon>
        <taxon>Bacilli</taxon>
        <taxon>Bacillales</taxon>
        <taxon>Bacillaceae</taxon>
        <taxon>Caldibacillus</taxon>
    </lineage>
</organism>
<dbReference type="PANTHER" id="PTHR35788:SF1">
    <property type="entry name" value="EXPORTED PROTEIN"/>
    <property type="match status" value="1"/>
</dbReference>
<name>A0A090J0J4_9BACI</name>
<evidence type="ECO:0000313" key="5">
    <source>
        <dbReference type="Proteomes" id="UP000040576"/>
    </source>
</evidence>
<accession>A0A090J0J4</accession>
<feature type="region of interest" description="Disordered" evidence="2">
    <location>
        <begin position="385"/>
        <end position="453"/>
    </location>
</feature>
<evidence type="ECO:0000256" key="2">
    <source>
        <dbReference type="SAM" id="MobiDB-lite"/>
    </source>
</evidence>
<dbReference type="Pfam" id="PF07501">
    <property type="entry name" value="G5"/>
    <property type="match status" value="1"/>
</dbReference>
<dbReference type="PROSITE" id="PS51109">
    <property type="entry name" value="G5"/>
    <property type="match status" value="1"/>
</dbReference>